<evidence type="ECO:0000313" key="1">
    <source>
        <dbReference type="EMBL" id="CAG8532566.1"/>
    </source>
</evidence>
<gene>
    <name evidence="1" type="ORF">FMOSSE_LOCUS5580</name>
</gene>
<protein>
    <submittedName>
        <fullName evidence="1">3417_t:CDS:1</fullName>
    </submittedName>
</protein>
<dbReference type="AlphaFoldDB" id="A0A9N9AJB6"/>
<dbReference type="EMBL" id="CAJVPP010001077">
    <property type="protein sequence ID" value="CAG8532566.1"/>
    <property type="molecule type" value="Genomic_DNA"/>
</dbReference>
<accession>A0A9N9AJB6</accession>
<organism evidence="1 2">
    <name type="scientific">Funneliformis mosseae</name>
    <name type="common">Endomycorrhizal fungus</name>
    <name type="synonym">Glomus mosseae</name>
    <dbReference type="NCBI Taxonomy" id="27381"/>
    <lineage>
        <taxon>Eukaryota</taxon>
        <taxon>Fungi</taxon>
        <taxon>Fungi incertae sedis</taxon>
        <taxon>Mucoromycota</taxon>
        <taxon>Glomeromycotina</taxon>
        <taxon>Glomeromycetes</taxon>
        <taxon>Glomerales</taxon>
        <taxon>Glomeraceae</taxon>
        <taxon>Funneliformis</taxon>
    </lineage>
</organism>
<evidence type="ECO:0000313" key="2">
    <source>
        <dbReference type="Proteomes" id="UP000789375"/>
    </source>
</evidence>
<comment type="caution">
    <text evidence="1">The sequence shown here is derived from an EMBL/GenBank/DDBJ whole genome shotgun (WGS) entry which is preliminary data.</text>
</comment>
<name>A0A9N9AJB6_FUNMO</name>
<reference evidence="1" key="1">
    <citation type="submission" date="2021-06" db="EMBL/GenBank/DDBJ databases">
        <authorList>
            <person name="Kallberg Y."/>
            <person name="Tangrot J."/>
            <person name="Rosling A."/>
        </authorList>
    </citation>
    <scope>NUCLEOTIDE SEQUENCE</scope>
    <source>
        <strain evidence="1">87-6 pot B 2015</strain>
    </source>
</reference>
<keyword evidence="2" id="KW-1185">Reference proteome</keyword>
<dbReference type="Proteomes" id="UP000789375">
    <property type="component" value="Unassembled WGS sequence"/>
</dbReference>
<sequence length="56" mass="6267">MSMIKVLAKIVLTANVTIDLIRKYLNNNILNAFYKLVEGNLPLYNPAKYDANPASV</sequence>
<proteinExistence type="predicted"/>